<dbReference type="OrthoDB" id="5046242at2759"/>
<proteinExistence type="predicted"/>
<dbReference type="AlphaFoldDB" id="A0A8B7CXE5"/>
<keyword evidence="1" id="KW-0812">Transmembrane</keyword>
<evidence type="ECO:0000313" key="3">
    <source>
        <dbReference type="RefSeq" id="XP_008808219.1"/>
    </source>
</evidence>
<dbReference type="GeneID" id="103720339"/>
<feature type="transmembrane region" description="Helical" evidence="1">
    <location>
        <begin position="81"/>
        <end position="102"/>
    </location>
</feature>
<gene>
    <name evidence="3" type="primary">LOC103720339</name>
</gene>
<keyword evidence="1" id="KW-1133">Transmembrane helix</keyword>
<name>A0A8B7CXE5_PHODC</name>
<dbReference type="RefSeq" id="XP_008808219.1">
    <property type="nucleotide sequence ID" value="XM_008809997.4"/>
</dbReference>
<evidence type="ECO:0000256" key="1">
    <source>
        <dbReference type="SAM" id="Phobius"/>
    </source>
</evidence>
<evidence type="ECO:0000313" key="2">
    <source>
        <dbReference type="Proteomes" id="UP000228380"/>
    </source>
</evidence>
<reference evidence="3" key="1">
    <citation type="submission" date="2025-08" db="UniProtKB">
        <authorList>
            <consortium name="RefSeq"/>
        </authorList>
    </citation>
    <scope>IDENTIFICATION</scope>
    <source>
        <tissue evidence="3">Young leaves</tissue>
    </source>
</reference>
<organism evidence="2 3">
    <name type="scientific">Phoenix dactylifera</name>
    <name type="common">Date palm</name>
    <dbReference type="NCBI Taxonomy" id="42345"/>
    <lineage>
        <taxon>Eukaryota</taxon>
        <taxon>Viridiplantae</taxon>
        <taxon>Streptophyta</taxon>
        <taxon>Embryophyta</taxon>
        <taxon>Tracheophyta</taxon>
        <taxon>Spermatophyta</taxon>
        <taxon>Magnoliopsida</taxon>
        <taxon>Liliopsida</taxon>
        <taxon>Arecaceae</taxon>
        <taxon>Coryphoideae</taxon>
        <taxon>Phoeniceae</taxon>
        <taxon>Phoenix</taxon>
    </lineage>
</organism>
<keyword evidence="2" id="KW-1185">Reference proteome</keyword>
<sequence>MAAGEKNRAAAIVMNAEIWRTKAWLIEELALKKPCRIFGELHLPHCCPPRLPRMQYSQPSDYEKSGGGQARHLFDGMLKRGISIIACWVAILDILFLCTWLLEGLLMTLRNYLMKKLLTL</sequence>
<dbReference type="Proteomes" id="UP000228380">
    <property type="component" value="Unplaced"/>
</dbReference>
<protein>
    <submittedName>
        <fullName evidence="3">Uncharacterized protein LOC103720339 isoform X4</fullName>
    </submittedName>
</protein>
<keyword evidence="1" id="KW-0472">Membrane</keyword>
<accession>A0A8B7CXE5</accession>